<reference evidence="2 3" key="1">
    <citation type="submission" date="2019-05" db="EMBL/GenBank/DDBJ databases">
        <title>Another draft genome of Portunus trituberculatus and its Hox gene families provides insights of decapod evolution.</title>
        <authorList>
            <person name="Jeong J.-H."/>
            <person name="Song I."/>
            <person name="Kim S."/>
            <person name="Choi T."/>
            <person name="Kim D."/>
            <person name="Ryu S."/>
            <person name="Kim W."/>
        </authorList>
    </citation>
    <scope>NUCLEOTIDE SEQUENCE [LARGE SCALE GENOMIC DNA]</scope>
    <source>
        <tissue evidence="2">Muscle</tissue>
    </source>
</reference>
<sequence>MTIHGQLSCPLWVAWRAAHGLARLSPPFNPPFSPPTASSLTAANDLSRRTSRRSGRLRHNKHRVKGHGGRPGRRRRRRETIRIGD</sequence>
<name>A0A5B7HCW7_PORTR</name>
<keyword evidence="3" id="KW-1185">Reference proteome</keyword>
<evidence type="ECO:0000313" key="2">
    <source>
        <dbReference type="EMBL" id="MPC67167.1"/>
    </source>
</evidence>
<feature type="region of interest" description="Disordered" evidence="1">
    <location>
        <begin position="31"/>
        <end position="85"/>
    </location>
</feature>
<proteinExistence type="predicted"/>
<accession>A0A5B7HCW7</accession>
<dbReference type="AlphaFoldDB" id="A0A5B7HCW7"/>
<evidence type="ECO:0000256" key="1">
    <source>
        <dbReference type="SAM" id="MobiDB-lite"/>
    </source>
</evidence>
<organism evidence="2 3">
    <name type="scientific">Portunus trituberculatus</name>
    <name type="common">Swimming crab</name>
    <name type="synonym">Neptunus trituberculatus</name>
    <dbReference type="NCBI Taxonomy" id="210409"/>
    <lineage>
        <taxon>Eukaryota</taxon>
        <taxon>Metazoa</taxon>
        <taxon>Ecdysozoa</taxon>
        <taxon>Arthropoda</taxon>
        <taxon>Crustacea</taxon>
        <taxon>Multicrustacea</taxon>
        <taxon>Malacostraca</taxon>
        <taxon>Eumalacostraca</taxon>
        <taxon>Eucarida</taxon>
        <taxon>Decapoda</taxon>
        <taxon>Pleocyemata</taxon>
        <taxon>Brachyura</taxon>
        <taxon>Eubrachyura</taxon>
        <taxon>Portunoidea</taxon>
        <taxon>Portunidae</taxon>
        <taxon>Portuninae</taxon>
        <taxon>Portunus</taxon>
    </lineage>
</organism>
<protein>
    <submittedName>
        <fullName evidence="2">Uncharacterized protein</fullName>
    </submittedName>
</protein>
<gene>
    <name evidence="2" type="ORF">E2C01_061333</name>
</gene>
<feature type="compositionally biased region" description="Basic residues" evidence="1">
    <location>
        <begin position="49"/>
        <end position="79"/>
    </location>
</feature>
<dbReference type="Proteomes" id="UP000324222">
    <property type="component" value="Unassembled WGS sequence"/>
</dbReference>
<dbReference type="EMBL" id="VSRR010025837">
    <property type="protein sequence ID" value="MPC67167.1"/>
    <property type="molecule type" value="Genomic_DNA"/>
</dbReference>
<evidence type="ECO:0000313" key="3">
    <source>
        <dbReference type="Proteomes" id="UP000324222"/>
    </source>
</evidence>
<comment type="caution">
    <text evidence="2">The sequence shown here is derived from an EMBL/GenBank/DDBJ whole genome shotgun (WGS) entry which is preliminary data.</text>
</comment>